<keyword evidence="2" id="KW-1185">Reference proteome</keyword>
<dbReference type="Proteomes" id="UP001596435">
    <property type="component" value="Unassembled WGS sequence"/>
</dbReference>
<evidence type="ECO:0000313" key="2">
    <source>
        <dbReference type="Proteomes" id="UP001596435"/>
    </source>
</evidence>
<organism evidence="1 2">
    <name type="scientific">Kitasatospora paranensis</name>
    <dbReference type="NCBI Taxonomy" id="258053"/>
    <lineage>
        <taxon>Bacteria</taxon>
        <taxon>Bacillati</taxon>
        <taxon>Actinomycetota</taxon>
        <taxon>Actinomycetes</taxon>
        <taxon>Kitasatosporales</taxon>
        <taxon>Streptomycetaceae</taxon>
        <taxon>Kitasatospora</taxon>
    </lineage>
</organism>
<dbReference type="EMBL" id="JBHTAJ010000098">
    <property type="protein sequence ID" value="MFC7184358.1"/>
    <property type="molecule type" value="Genomic_DNA"/>
</dbReference>
<protein>
    <submittedName>
        <fullName evidence="1">Uncharacterized protein</fullName>
    </submittedName>
</protein>
<proteinExistence type="predicted"/>
<reference evidence="2" key="1">
    <citation type="journal article" date="2019" name="Int. J. Syst. Evol. Microbiol.">
        <title>The Global Catalogue of Microorganisms (GCM) 10K type strain sequencing project: providing services to taxonomists for standard genome sequencing and annotation.</title>
        <authorList>
            <consortium name="The Broad Institute Genomics Platform"/>
            <consortium name="The Broad Institute Genome Sequencing Center for Infectious Disease"/>
            <person name="Wu L."/>
            <person name="Ma J."/>
        </authorList>
    </citation>
    <scope>NUCLEOTIDE SEQUENCE [LARGE SCALE GENOMIC DNA]</scope>
    <source>
        <strain evidence="2">CGMCC 1.12859</strain>
    </source>
</reference>
<evidence type="ECO:0000313" key="1">
    <source>
        <dbReference type="EMBL" id="MFC7184358.1"/>
    </source>
</evidence>
<dbReference type="RefSeq" id="WP_345708771.1">
    <property type="nucleotide sequence ID" value="NZ_BAABKV010000001.1"/>
</dbReference>
<sequence length="78" mass="8493">MHITRRENWWDEAGQGIGAAEWGALVAADPCLATAPMWFTAGRIVSKNPGDAVIAKMREVAKVLKARIQGDDGEYDHA</sequence>
<gene>
    <name evidence="1" type="ORF">ACFQMG_32875</name>
</gene>
<accession>A0ABW2GAG1</accession>
<name>A0ABW2GAG1_9ACTN</name>
<comment type="caution">
    <text evidence="1">The sequence shown here is derived from an EMBL/GenBank/DDBJ whole genome shotgun (WGS) entry which is preliminary data.</text>
</comment>